<protein>
    <submittedName>
        <fullName evidence="2">Uncharacterized protein</fullName>
    </submittedName>
</protein>
<proteinExistence type="predicted"/>
<comment type="caution">
    <text evidence="2">The sequence shown here is derived from an EMBL/GenBank/DDBJ whole genome shotgun (WGS) entry which is preliminary data.</text>
</comment>
<geneLocation type="mitochondrion" evidence="2"/>
<evidence type="ECO:0000256" key="1">
    <source>
        <dbReference type="SAM" id="MobiDB-lite"/>
    </source>
</evidence>
<evidence type="ECO:0000313" key="2">
    <source>
        <dbReference type="EMBL" id="KUM51161.1"/>
    </source>
</evidence>
<dbReference type="EMBL" id="LKAM01000001">
    <property type="protein sequence ID" value="KUM51161.1"/>
    <property type="molecule type" value="Genomic_DNA"/>
</dbReference>
<sequence length="73" mass="8416">MTCFPFQAGSQSDAGRRSMPGLGPPNTSVVRRLGNEFLRWFRTKEHQPRPQKERQISQIEEQVLLTQNVPVNH</sequence>
<reference evidence="2" key="1">
    <citation type="journal article" date="2015" name="Genome Biol. Evol.">
        <title>Organellar Genomes of White Spruce (Picea glauca): Assembly and Annotation.</title>
        <authorList>
            <person name="Jackman S.D."/>
            <person name="Warren R.L."/>
            <person name="Gibb E.A."/>
            <person name="Vandervalk B.P."/>
            <person name="Mohamadi H."/>
            <person name="Chu J."/>
            <person name="Raymond A."/>
            <person name="Pleasance S."/>
            <person name="Coope R."/>
            <person name="Wildung M.R."/>
            <person name="Ritland C.E."/>
            <person name="Bousquet J."/>
            <person name="Jones S.J."/>
            <person name="Bohlmann J."/>
            <person name="Birol I."/>
        </authorList>
    </citation>
    <scope>NUCLEOTIDE SEQUENCE [LARGE SCALE GENOMIC DNA]</scope>
    <source>
        <tissue evidence="2">Flushing bud</tissue>
    </source>
</reference>
<feature type="region of interest" description="Disordered" evidence="1">
    <location>
        <begin position="1"/>
        <end position="29"/>
    </location>
</feature>
<dbReference type="AlphaFoldDB" id="A0A101M4Y0"/>
<keyword evidence="2" id="KW-0496">Mitochondrion</keyword>
<name>A0A101M4Y0_PICGL</name>
<accession>A0A101M4Y0</accession>
<gene>
    <name evidence="2" type="ORF">ABT39_MTgene1007</name>
</gene>
<organism evidence="2">
    <name type="scientific">Picea glauca</name>
    <name type="common">White spruce</name>
    <name type="synonym">Pinus glauca</name>
    <dbReference type="NCBI Taxonomy" id="3330"/>
    <lineage>
        <taxon>Eukaryota</taxon>
        <taxon>Viridiplantae</taxon>
        <taxon>Streptophyta</taxon>
        <taxon>Embryophyta</taxon>
        <taxon>Tracheophyta</taxon>
        <taxon>Spermatophyta</taxon>
        <taxon>Pinopsida</taxon>
        <taxon>Pinidae</taxon>
        <taxon>Conifers I</taxon>
        <taxon>Pinales</taxon>
        <taxon>Pinaceae</taxon>
        <taxon>Picea</taxon>
    </lineage>
</organism>